<dbReference type="CDD" id="cd00449">
    <property type="entry name" value="PLPDE_IV"/>
    <property type="match status" value="1"/>
</dbReference>
<evidence type="ECO:0000256" key="1">
    <source>
        <dbReference type="ARBA" id="ARBA00001933"/>
    </source>
</evidence>
<dbReference type="Gene3D" id="3.20.10.10">
    <property type="entry name" value="D-amino Acid Aminotransferase, subunit A, domain 2"/>
    <property type="match status" value="1"/>
</dbReference>
<dbReference type="GO" id="GO:0008652">
    <property type="term" value="P:amino acid biosynthetic process"/>
    <property type="evidence" value="ECO:0007669"/>
    <property type="project" value="UniProtKB-ARBA"/>
</dbReference>
<dbReference type="PROSITE" id="PS00770">
    <property type="entry name" value="AA_TRANSFER_CLASS_4"/>
    <property type="match status" value="1"/>
</dbReference>
<organism evidence="4">
    <name type="scientific">marine metagenome</name>
    <dbReference type="NCBI Taxonomy" id="408172"/>
    <lineage>
        <taxon>unclassified sequences</taxon>
        <taxon>metagenomes</taxon>
        <taxon>ecological metagenomes</taxon>
    </lineage>
</organism>
<dbReference type="InterPro" id="IPR050571">
    <property type="entry name" value="Class-IV_PLP-Dep_Aminotrnsfr"/>
</dbReference>
<dbReference type="EMBL" id="UINC01003107">
    <property type="protein sequence ID" value="SVA03414.1"/>
    <property type="molecule type" value="Genomic_DNA"/>
</dbReference>
<dbReference type="GO" id="GO:0003824">
    <property type="term" value="F:catalytic activity"/>
    <property type="evidence" value="ECO:0007669"/>
    <property type="project" value="InterPro"/>
</dbReference>
<gene>
    <name evidence="4" type="ORF">METZ01_LOCUS56268</name>
</gene>
<dbReference type="SUPFAM" id="SSF56752">
    <property type="entry name" value="D-aminoacid aminotransferase-like PLP-dependent enzymes"/>
    <property type="match status" value="1"/>
</dbReference>
<name>A0A381SJ10_9ZZZZ</name>
<evidence type="ECO:0000313" key="4">
    <source>
        <dbReference type="EMBL" id="SVA03414.1"/>
    </source>
</evidence>
<dbReference type="Pfam" id="PF01063">
    <property type="entry name" value="Aminotran_4"/>
    <property type="match status" value="1"/>
</dbReference>
<sequence>MPDDDAPISPNDHAIVVGDGVFETMKVVDGTAFALTRHLRRLRFSADGLRMLPPDDERIRHAVAAVLDADPDAGKLRITWSSGVGPLGSSRGDGPGTLIVATEAVSAWPVAEAVHLCRWARNEHGALVGLKTTSYAENVLALEAAHDRGCSEALFANTAGDLCEGTGTNVFLVVDGELVTPPLSSGCLAGVTRELLLEEMAVTERSVAPDEFARSSEAFLTSTTRDVNAIAQVDDLVLPEAPGPVTVAAQAAFADLCARSLDP</sequence>
<protein>
    <recommendedName>
        <fullName evidence="5">Aminotransferase class IV</fullName>
    </recommendedName>
</protein>
<proteinExistence type="inferred from homology"/>
<dbReference type="InterPro" id="IPR036038">
    <property type="entry name" value="Aminotransferase-like"/>
</dbReference>
<dbReference type="InterPro" id="IPR043132">
    <property type="entry name" value="BCAT-like_C"/>
</dbReference>
<dbReference type="GO" id="GO:0046394">
    <property type="term" value="P:carboxylic acid biosynthetic process"/>
    <property type="evidence" value="ECO:0007669"/>
    <property type="project" value="UniProtKB-ARBA"/>
</dbReference>
<reference evidence="4" key="1">
    <citation type="submission" date="2018-05" db="EMBL/GenBank/DDBJ databases">
        <authorList>
            <person name="Lanie J.A."/>
            <person name="Ng W.-L."/>
            <person name="Kazmierczak K.M."/>
            <person name="Andrzejewski T.M."/>
            <person name="Davidsen T.M."/>
            <person name="Wayne K.J."/>
            <person name="Tettelin H."/>
            <person name="Glass J.I."/>
            <person name="Rusch D."/>
            <person name="Podicherti R."/>
            <person name="Tsui H.-C.T."/>
            <person name="Winkler M.E."/>
        </authorList>
    </citation>
    <scope>NUCLEOTIDE SEQUENCE</scope>
</reference>
<evidence type="ECO:0008006" key="5">
    <source>
        <dbReference type="Google" id="ProtNLM"/>
    </source>
</evidence>
<comment type="similarity">
    <text evidence="2">Belongs to the class-IV pyridoxal-phosphate-dependent aminotransferase family.</text>
</comment>
<keyword evidence="3" id="KW-0663">Pyridoxal phosphate</keyword>
<dbReference type="Gene3D" id="3.30.470.10">
    <property type="match status" value="1"/>
</dbReference>
<evidence type="ECO:0000256" key="2">
    <source>
        <dbReference type="ARBA" id="ARBA00009320"/>
    </source>
</evidence>
<dbReference type="GO" id="GO:0005829">
    <property type="term" value="C:cytosol"/>
    <property type="evidence" value="ECO:0007669"/>
    <property type="project" value="TreeGrafter"/>
</dbReference>
<dbReference type="InterPro" id="IPR001544">
    <property type="entry name" value="Aminotrans_IV"/>
</dbReference>
<dbReference type="FunFam" id="3.20.10.10:FF:000002">
    <property type="entry name" value="D-alanine aminotransferase"/>
    <property type="match status" value="1"/>
</dbReference>
<comment type="cofactor">
    <cofactor evidence="1">
        <name>pyridoxal 5'-phosphate</name>
        <dbReference type="ChEBI" id="CHEBI:597326"/>
    </cofactor>
</comment>
<dbReference type="PANTHER" id="PTHR42743">
    <property type="entry name" value="AMINO-ACID AMINOTRANSFERASE"/>
    <property type="match status" value="1"/>
</dbReference>
<dbReference type="InterPro" id="IPR043131">
    <property type="entry name" value="BCAT-like_N"/>
</dbReference>
<evidence type="ECO:0000256" key="3">
    <source>
        <dbReference type="ARBA" id="ARBA00022898"/>
    </source>
</evidence>
<dbReference type="AlphaFoldDB" id="A0A381SJ10"/>
<dbReference type="PANTHER" id="PTHR42743:SF11">
    <property type="entry name" value="AMINODEOXYCHORISMATE LYASE"/>
    <property type="match status" value="1"/>
</dbReference>
<dbReference type="InterPro" id="IPR018300">
    <property type="entry name" value="Aminotrans_IV_CS"/>
</dbReference>
<accession>A0A381SJ10</accession>